<evidence type="ECO:0000313" key="2">
    <source>
        <dbReference type="Proteomes" id="UP000789901"/>
    </source>
</evidence>
<feature type="non-terminal residue" evidence="1">
    <location>
        <position position="44"/>
    </location>
</feature>
<dbReference type="EMBL" id="CAJVQB010034002">
    <property type="protein sequence ID" value="CAG8820545.1"/>
    <property type="molecule type" value="Genomic_DNA"/>
</dbReference>
<evidence type="ECO:0000313" key="1">
    <source>
        <dbReference type="EMBL" id="CAG8820545.1"/>
    </source>
</evidence>
<proteinExistence type="predicted"/>
<keyword evidence="2" id="KW-1185">Reference proteome</keyword>
<organism evidence="1 2">
    <name type="scientific">Gigaspora margarita</name>
    <dbReference type="NCBI Taxonomy" id="4874"/>
    <lineage>
        <taxon>Eukaryota</taxon>
        <taxon>Fungi</taxon>
        <taxon>Fungi incertae sedis</taxon>
        <taxon>Mucoromycota</taxon>
        <taxon>Glomeromycotina</taxon>
        <taxon>Glomeromycetes</taxon>
        <taxon>Diversisporales</taxon>
        <taxon>Gigasporaceae</taxon>
        <taxon>Gigaspora</taxon>
    </lineage>
</organism>
<comment type="caution">
    <text evidence="1">The sequence shown here is derived from an EMBL/GenBank/DDBJ whole genome shotgun (WGS) entry which is preliminary data.</text>
</comment>
<sequence>MNCFDKIKGVSSSEVKEPRVANKWTIKECINDDNKIMIFDPRKM</sequence>
<dbReference type="Proteomes" id="UP000789901">
    <property type="component" value="Unassembled WGS sequence"/>
</dbReference>
<reference evidence="1 2" key="1">
    <citation type="submission" date="2021-06" db="EMBL/GenBank/DDBJ databases">
        <authorList>
            <person name="Kallberg Y."/>
            <person name="Tangrot J."/>
            <person name="Rosling A."/>
        </authorList>
    </citation>
    <scope>NUCLEOTIDE SEQUENCE [LARGE SCALE GENOMIC DNA]</scope>
    <source>
        <strain evidence="1 2">120-4 pot B 10/14</strain>
    </source>
</reference>
<name>A0ABN7W849_GIGMA</name>
<accession>A0ABN7W849</accession>
<protein>
    <submittedName>
        <fullName evidence="1">20908_t:CDS:1</fullName>
    </submittedName>
</protein>
<gene>
    <name evidence="1" type="ORF">GMARGA_LOCUS27597</name>
</gene>